<evidence type="ECO:0000313" key="6">
    <source>
        <dbReference type="EMBL" id="WPH00564.1"/>
    </source>
</evidence>
<proteinExistence type="predicted"/>
<evidence type="ECO:0000313" key="7">
    <source>
        <dbReference type="Proteomes" id="UP001303373"/>
    </source>
</evidence>
<keyword evidence="1 2" id="KW-0344">Guanine-nucleotide releasing factor</keyword>
<dbReference type="InterPro" id="IPR023578">
    <property type="entry name" value="Ras_GEF_dom_sf"/>
</dbReference>
<evidence type="ECO:0000259" key="5">
    <source>
        <dbReference type="PROSITE" id="PS50212"/>
    </source>
</evidence>
<evidence type="ECO:0000259" key="4">
    <source>
        <dbReference type="PROSITE" id="PS50009"/>
    </source>
</evidence>
<feature type="region of interest" description="Disordered" evidence="3">
    <location>
        <begin position="1"/>
        <end position="56"/>
    </location>
</feature>
<evidence type="ECO:0000256" key="1">
    <source>
        <dbReference type="ARBA" id="ARBA00022658"/>
    </source>
</evidence>
<feature type="compositionally biased region" description="Basic and acidic residues" evidence="3">
    <location>
        <begin position="19"/>
        <end position="35"/>
    </location>
</feature>
<organism evidence="6 7">
    <name type="scientific">Acrodontium crateriforme</name>
    <dbReference type="NCBI Taxonomy" id="150365"/>
    <lineage>
        <taxon>Eukaryota</taxon>
        <taxon>Fungi</taxon>
        <taxon>Dikarya</taxon>
        <taxon>Ascomycota</taxon>
        <taxon>Pezizomycotina</taxon>
        <taxon>Dothideomycetes</taxon>
        <taxon>Dothideomycetidae</taxon>
        <taxon>Mycosphaerellales</taxon>
        <taxon>Teratosphaeriaceae</taxon>
        <taxon>Acrodontium</taxon>
    </lineage>
</organism>
<feature type="region of interest" description="Disordered" evidence="3">
    <location>
        <begin position="90"/>
        <end position="160"/>
    </location>
</feature>
<feature type="compositionally biased region" description="Polar residues" evidence="3">
    <location>
        <begin position="1298"/>
        <end position="1311"/>
    </location>
</feature>
<dbReference type="InterPro" id="IPR036964">
    <property type="entry name" value="RASGEF_cat_dom_sf"/>
</dbReference>
<dbReference type="SMART" id="SM00147">
    <property type="entry name" value="RasGEF"/>
    <property type="match status" value="1"/>
</dbReference>
<feature type="compositionally biased region" description="Polar residues" evidence="3">
    <location>
        <begin position="113"/>
        <end position="124"/>
    </location>
</feature>
<feature type="region of interest" description="Disordered" evidence="3">
    <location>
        <begin position="710"/>
        <end position="753"/>
    </location>
</feature>
<dbReference type="Gene3D" id="1.10.840.10">
    <property type="entry name" value="Ras guanine-nucleotide exchange factors catalytic domain"/>
    <property type="match status" value="1"/>
</dbReference>
<dbReference type="GO" id="GO:0005085">
    <property type="term" value="F:guanyl-nucleotide exchange factor activity"/>
    <property type="evidence" value="ECO:0007669"/>
    <property type="project" value="UniProtKB-KW"/>
</dbReference>
<evidence type="ECO:0000256" key="3">
    <source>
        <dbReference type="SAM" id="MobiDB-lite"/>
    </source>
</evidence>
<keyword evidence="7" id="KW-1185">Reference proteome</keyword>
<feature type="region of interest" description="Disordered" evidence="3">
    <location>
        <begin position="1004"/>
        <end position="1023"/>
    </location>
</feature>
<dbReference type="CDD" id="cd06224">
    <property type="entry name" value="REM"/>
    <property type="match status" value="1"/>
</dbReference>
<protein>
    <recommendedName>
        <fullName evidence="8">Guanine nucleotide exchange factor LTE1</fullName>
    </recommendedName>
</protein>
<dbReference type="InterPro" id="IPR001895">
    <property type="entry name" value="RASGEF_cat_dom"/>
</dbReference>
<feature type="region of interest" description="Disordered" evidence="3">
    <location>
        <begin position="959"/>
        <end position="993"/>
    </location>
</feature>
<feature type="domain" description="N-terminal Ras-GEF" evidence="5">
    <location>
        <begin position="317"/>
        <end position="441"/>
    </location>
</feature>
<feature type="compositionally biased region" description="Polar residues" evidence="3">
    <location>
        <begin position="734"/>
        <end position="753"/>
    </location>
</feature>
<dbReference type="PANTHER" id="PTHR23113:SF363">
    <property type="entry name" value="PROTEIN SON OF SEVENLESS"/>
    <property type="match status" value="1"/>
</dbReference>
<gene>
    <name evidence="6" type="ORF">R9X50_00339400</name>
</gene>
<dbReference type="Proteomes" id="UP001303373">
    <property type="component" value="Chromosome 4"/>
</dbReference>
<reference evidence="6 7" key="1">
    <citation type="submission" date="2023-11" db="EMBL/GenBank/DDBJ databases">
        <title>An acidophilic fungus is an integral part of prey digestion in a carnivorous sundew plant.</title>
        <authorList>
            <person name="Tsai I.J."/>
        </authorList>
    </citation>
    <scope>NUCLEOTIDE SEQUENCE [LARGE SCALE GENOMIC DNA]</scope>
    <source>
        <strain evidence="6">169a</strain>
    </source>
</reference>
<evidence type="ECO:0008006" key="8">
    <source>
        <dbReference type="Google" id="ProtNLM"/>
    </source>
</evidence>
<feature type="compositionally biased region" description="Polar residues" evidence="3">
    <location>
        <begin position="964"/>
        <end position="985"/>
    </location>
</feature>
<feature type="compositionally biased region" description="Polar residues" evidence="3">
    <location>
        <begin position="1205"/>
        <end position="1220"/>
    </location>
</feature>
<dbReference type="InterPro" id="IPR000651">
    <property type="entry name" value="Ras-like_Gua-exchang_fac_N"/>
</dbReference>
<dbReference type="GO" id="GO:0007265">
    <property type="term" value="P:Ras protein signal transduction"/>
    <property type="evidence" value="ECO:0007669"/>
    <property type="project" value="TreeGrafter"/>
</dbReference>
<name>A0AAQ3M3A9_9PEZI</name>
<feature type="region of interest" description="Disordered" evidence="3">
    <location>
        <begin position="463"/>
        <end position="529"/>
    </location>
</feature>
<dbReference type="InterPro" id="IPR008937">
    <property type="entry name" value="Ras-like_GEF"/>
</dbReference>
<dbReference type="Pfam" id="PF00617">
    <property type="entry name" value="RasGEF"/>
    <property type="match status" value="1"/>
</dbReference>
<accession>A0AAQ3M3A9</accession>
<dbReference type="PROSITE" id="PS50009">
    <property type="entry name" value="RASGEF_CAT"/>
    <property type="match status" value="1"/>
</dbReference>
<feature type="domain" description="Ras-GEF" evidence="4">
    <location>
        <begin position="1354"/>
        <end position="1599"/>
    </location>
</feature>
<dbReference type="PROSITE" id="PS50212">
    <property type="entry name" value="RASGEF_NTER"/>
    <property type="match status" value="1"/>
</dbReference>
<dbReference type="Gene3D" id="1.20.870.10">
    <property type="entry name" value="Son of sevenless (SoS) protein Chain: S domain 1"/>
    <property type="match status" value="1"/>
</dbReference>
<sequence length="1603" mass="176943">MEQGPVSPKRDQPTSPDRSPIRIPREKKGSPERSRPTAQPTQGGKIKAEKDSGESITVPRRALGNLGHALNARQFTVANVGAGGTLYLKPTPINSGGNGWKSTVGDPGRQIAPSVSSKPRQSQAPRRRSIDPGVPAPPVSLNNVNQRRRPRSHSFSTLTDHARSTFRDSASSLQILLNGRETITQRAKSSMDLSAGLLDFDIPNYQLGTPRFSEHGTAYLTNSIYISNSDDAQSAVSVAKGYDQLFPVPPGRPSRILSHLSHVSSASPFLHPSMASQIKSNRQSTASFKSAANSFTALFDQIEANANDTSCVRFNPDTGRISAATPSRLIAQITSPHFLDYELLSDFFLTYRIFLSPHDLLEFLLGRLRWALTSSNDSGRIVRVRTFVALRHWILNYFSDDFTADYDLRIRFCDLVNDLTRQLRSRPNEVGTDLNIVGELKKCWRRTCAVVWPGHPYGDHSIESDLYPSGEPASSHSRAETAHSAPPEVPDHSNMDNDRISQRFNGRGSHQVKWSDDQGVGTRTSRPETDVMTFRTASIPTSPMSEQSLTVLSCSVPFLRNMMATARSGEKAIAKTFGSHKKAPSYNEKAGHPSNLHQHKPSISHQHKRSGSFSDALRDKRSPLPSAKVNNLDLQSLPVIAFTGGLVRGLLLQPSPAEVVIPVPLSPVLSPHIYVASGSDADHSKYRPSQTGSVKRIVGDVRRAISGRKIDLDFHSSSQQESKEKELGSHHSRQSSNASKPSQPTHKSKLSNVSISSPVHGFHRIDTLGAQIQASYKAVYEQASPSLPHEGRFESKIPEARKFEEDTKIARPLGRWNSHLTTGSRSIVIVDDTGILPTIRDSPHDFLILDPEKLDYGEACQEDYASRALPDVPDNDEKLSEWRRLSDNPIRELLVGPSHVWEEGLIKETDGETMSVPAVNARKSSTANPVGLVDISHIRGQLRRRPGGDLKAADHVHELESTTRDSTNSFSTGTPTPSLRDSVTASHDRVPSFNLPISETGSWPLRSGRVRGRKHDSSNLVTAQSQPIAKASFEAQALKVASLLNNSQDGGIEDALMKLEGRSQEGSVVGDPNPGVGADETAIIDKASTIKFNRRSPVRVISNGGQAGSLTASSDLVSEDSQYHRDSTPTLKNLRLDTTLEEPEEYVRLESMTSCTDSFDDMAPVLPRGSKISKFPIHNQDADELSSLLAVDPMKSADEKDSDTQRALSSKLSIPSTSARSHGDSFLLDDNESLSDISTEMADVPDDASGLGMRSFFFDDTPEDDETRKIKAPLTPPQPGRSACRSPDRYYALPQNPSPLTNHSSIDFSSSKKNRNRHHSILDHDLMVQPVDMGRITSPTPSISSHLPFVLAFDAETIAQQLTIIEKDAIDEVDWKDLIGMHWEQSPPPVRNWVDQLQNEDCNGIDIVVARFNLVVKWVISECVLTESLNERARCITKFIHIASTCHRLRNYASMYQITLALLSSDLARLEKTWAIIPLAEKQDLERLERLCQPLRNFANLRAEMETSNTDAGCIPFIGLYTHDLTYNAQKPAWLDASPPANEPLINFERYQTAATIIKSLLRLIEASSRYEFHPHPVALSRCLWLAALDDKEITALSRRLER</sequence>
<feature type="region of interest" description="Disordered" evidence="3">
    <location>
        <begin position="577"/>
        <end position="628"/>
    </location>
</feature>
<feature type="region of interest" description="Disordered" evidence="3">
    <location>
        <begin position="1195"/>
        <end position="1227"/>
    </location>
</feature>
<feature type="compositionally biased region" description="Basic residues" evidence="3">
    <location>
        <begin position="597"/>
        <end position="610"/>
    </location>
</feature>
<dbReference type="SMART" id="SM00229">
    <property type="entry name" value="RasGEFN"/>
    <property type="match status" value="1"/>
</dbReference>
<dbReference type="EMBL" id="CP138583">
    <property type="protein sequence ID" value="WPH00564.1"/>
    <property type="molecule type" value="Genomic_DNA"/>
</dbReference>
<evidence type="ECO:0000256" key="2">
    <source>
        <dbReference type="PROSITE-ProRule" id="PRU00168"/>
    </source>
</evidence>
<dbReference type="SUPFAM" id="SSF48366">
    <property type="entry name" value="Ras GEF"/>
    <property type="match status" value="1"/>
</dbReference>
<dbReference type="GO" id="GO:0005886">
    <property type="term" value="C:plasma membrane"/>
    <property type="evidence" value="ECO:0007669"/>
    <property type="project" value="TreeGrafter"/>
</dbReference>
<feature type="compositionally biased region" description="Basic and acidic residues" evidence="3">
    <location>
        <begin position="489"/>
        <end position="501"/>
    </location>
</feature>
<dbReference type="Pfam" id="PF00618">
    <property type="entry name" value="RasGEF_N"/>
    <property type="match status" value="1"/>
</dbReference>
<dbReference type="PANTHER" id="PTHR23113">
    <property type="entry name" value="GUANINE NUCLEOTIDE EXCHANGE FACTOR"/>
    <property type="match status" value="1"/>
</dbReference>
<feature type="region of interest" description="Disordered" evidence="3">
    <location>
        <begin position="1259"/>
        <end position="1314"/>
    </location>
</feature>
<feature type="compositionally biased region" description="Basic and acidic residues" evidence="3">
    <location>
        <begin position="1195"/>
        <end position="1204"/>
    </location>
</feature>